<gene>
    <name evidence="4" type="ORF">SAMN05421752_102222</name>
</gene>
<dbReference type="InterPro" id="IPR036291">
    <property type="entry name" value="NAD(P)-bd_dom_sf"/>
</dbReference>
<feature type="domain" description="RCK C-terminal" evidence="3">
    <location>
        <begin position="246"/>
        <end position="331"/>
    </location>
</feature>
<feature type="domain" description="RCK N-terminal" evidence="2">
    <location>
        <begin position="337"/>
        <end position="445"/>
    </location>
</feature>
<sequence length="542" mass="58943">MNTWWRRIGFSLVAVFGLLVVYSLVYQWGMATFEGEQRTVFQSAQTVIEILTTAGFGGDADDWTTDGMNLLVIWINLSGVLLVFLALPLFVVPLFQRALATQPAESTDLTDHVIICSHTEREDVLRNELEAAGIPYVFIESNPETVTELTGDGIDAIVGDPEQEQTLRAANIDDARAIVIDVADEANPEVILTARELRDDLRIISVAEDSEVVTYHRYAGADTVVRPRQVLGHSLARKAALSVTAELRETIELGERLEITELLVRGDSELAGQTIAASRIRDRLGINVIGMWHEGQFVPVPDPETVIDENTILLVAGQYDALTELTSRTVSPSQAQSQRVIVGGYGEVGRTVSETLSTAGISQTVVDRVEIDGVDVVGDITDEDTLAAVDIETARSVVLALDDDTTAIYATLVLEKIAPETEVIVRANETETVRKLYRAGAEYVLALSTVTGRMLSSVLLEDEEVLTPETQFEIIRTTAPKLVGQSLDEAGVRTRLGCTVVAVERNGELLPNPGPEFTVEADDALIVVGSDDTVNRFLAATQ</sequence>
<proteinExistence type="predicted"/>
<dbReference type="AlphaFoldDB" id="A0A1N7DFV8"/>
<dbReference type="RefSeq" id="WP_076607918.1">
    <property type="nucleotide sequence ID" value="NZ_FTNR01000002.1"/>
</dbReference>
<keyword evidence="1" id="KW-0472">Membrane</keyword>
<accession>A0A1N7DFV8</accession>
<evidence type="ECO:0000313" key="5">
    <source>
        <dbReference type="Proteomes" id="UP000185936"/>
    </source>
</evidence>
<dbReference type="STRING" id="308853.SAMN05421752_102222"/>
<feature type="transmembrane region" description="Helical" evidence="1">
    <location>
        <begin position="71"/>
        <end position="95"/>
    </location>
</feature>
<evidence type="ECO:0000259" key="2">
    <source>
        <dbReference type="PROSITE" id="PS51201"/>
    </source>
</evidence>
<dbReference type="PROSITE" id="PS51201">
    <property type="entry name" value="RCK_N"/>
    <property type="match status" value="2"/>
</dbReference>
<protein>
    <submittedName>
        <fullName evidence="4">Trk K+ transport system, NAD-binding component</fullName>
    </submittedName>
</protein>
<dbReference type="Pfam" id="PF02254">
    <property type="entry name" value="TrkA_N"/>
    <property type="match status" value="2"/>
</dbReference>
<dbReference type="EMBL" id="FTNR01000002">
    <property type="protein sequence ID" value="SIR74674.1"/>
    <property type="molecule type" value="Genomic_DNA"/>
</dbReference>
<dbReference type="Proteomes" id="UP000185936">
    <property type="component" value="Unassembled WGS sequence"/>
</dbReference>
<dbReference type="PROSITE" id="PS51202">
    <property type="entry name" value="RCK_C"/>
    <property type="match status" value="2"/>
</dbReference>
<keyword evidence="1" id="KW-1133">Transmembrane helix</keyword>
<keyword evidence="1" id="KW-0812">Transmembrane</keyword>
<dbReference type="InterPro" id="IPR036721">
    <property type="entry name" value="RCK_C_sf"/>
</dbReference>
<dbReference type="GO" id="GO:0008324">
    <property type="term" value="F:monoatomic cation transmembrane transporter activity"/>
    <property type="evidence" value="ECO:0007669"/>
    <property type="project" value="InterPro"/>
</dbReference>
<dbReference type="OrthoDB" id="43518at2157"/>
<dbReference type="PANTHER" id="PTHR43833:SF9">
    <property type="entry name" value="POTASSIUM CHANNEL PROTEIN YUGO-RELATED"/>
    <property type="match status" value="1"/>
</dbReference>
<evidence type="ECO:0000256" key="1">
    <source>
        <dbReference type="SAM" id="Phobius"/>
    </source>
</evidence>
<dbReference type="Gene3D" id="3.40.50.720">
    <property type="entry name" value="NAD(P)-binding Rossmann-like Domain"/>
    <property type="match status" value="2"/>
</dbReference>
<dbReference type="Gene3D" id="3.30.70.1450">
    <property type="entry name" value="Regulator of K+ conductance, C-terminal domain"/>
    <property type="match status" value="2"/>
</dbReference>
<organism evidence="4 5">
    <name type="scientific">Natronorubrum thiooxidans</name>
    <dbReference type="NCBI Taxonomy" id="308853"/>
    <lineage>
        <taxon>Archaea</taxon>
        <taxon>Methanobacteriati</taxon>
        <taxon>Methanobacteriota</taxon>
        <taxon>Stenosarchaea group</taxon>
        <taxon>Halobacteria</taxon>
        <taxon>Halobacteriales</taxon>
        <taxon>Natrialbaceae</taxon>
        <taxon>Natronorubrum</taxon>
    </lineage>
</organism>
<dbReference type="GO" id="GO:0006813">
    <property type="term" value="P:potassium ion transport"/>
    <property type="evidence" value="ECO:0007669"/>
    <property type="project" value="InterPro"/>
</dbReference>
<dbReference type="PANTHER" id="PTHR43833">
    <property type="entry name" value="POTASSIUM CHANNEL PROTEIN 2-RELATED-RELATED"/>
    <property type="match status" value="1"/>
</dbReference>
<feature type="domain" description="RCK N-terminal" evidence="2">
    <location>
        <begin position="110"/>
        <end position="225"/>
    </location>
</feature>
<dbReference type="InterPro" id="IPR003148">
    <property type="entry name" value="RCK_N"/>
</dbReference>
<dbReference type="SUPFAM" id="SSF51735">
    <property type="entry name" value="NAD(P)-binding Rossmann-fold domains"/>
    <property type="match status" value="2"/>
</dbReference>
<reference evidence="5" key="1">
    <citation type="submission" date="2017-01" db="EMBL/GenBank/DDBJ databases">
        <authorList>
            <person name="Varghese N."/>
            <person name="Submissions S."/>
        </authorList>
    </citation>
    <scope>NUCLEOTIDE SEQUENCE [LARGE SCALE GENOMIC DNA]</scope>
    <source>
        <strain evidence="5">type strain: HArc-</strain>
    </source>
</reference>
<feature type="domain" description="RCK C-terminal" evidence="3">
    <location>
        <begin position="458"/>
        <end position="542"/>
    </location>
</feature>
<dbReference type="SUPFAM" id="SSF116726">
    <property type="entry name" value="TrkA C-terminal domain-like"/>
    <property type="match status" value="2"/>
</dbReference>
<evidence type="ECO:0000313" key="4">
    <source>
        <dbReference type="EMBL" id="SIR74674.1"/>
    </source>
</evidence>
<keyword evidence="5" id="KW-1185">Reference proteome</keyword>
<dbReference type="InterPro" id="IPR050721">
    <property type="entry name" value="Trk_Ktr_HKT_K-transport"/>
</dbReference>
<dbReference type="Pfam" id="PF02080">
    <property type="entry name" value="TrkA_C"/>
    <property type="match status" value="2"/>
</dbReference>
<dbReference type="SUPFAM" id="SSF81324">
    <property type="entry name" value="Voltage-gated potassium channels"/>
    <property type="match status" value="1"/>
</dbReference>
<name>A0A1N7DFV8_9EURY</name>
<evidence type="ECO:0000259" key="3">
    <source>
        <dbReference type="PROSITE" id="PS51202"/>
    </source>
</evidence>
<dbReference type="InterPro" id="IPR006037">
    <property type="entry name" value="RCK_C"/>
</dbReference>